<dbReference type="PANTHER" id="PTHR30348:SF13">
    <property type="entry name" value="UPF0759 PROTEIN YUNF"/>
    <property type="match status" value="1"/>
</dbReference>
<evidence type="ECO:0000313" key="2">
    <source>
        <dbReference type="Proteomes" id="UP001165136"/>
    </source>
</evidence>
<accession>A0A9W6QYV2</accession>
<evidence type="ECO:0000313" key="1">
    <source>
        <dbReference type="EMBL" id="GLY66514.1"/>
    </source>
</evidence>
<dbReference type="InterPro" id="IPR036520">
    <property type="entry name" value="UPF0759_sf"/>
</dbReference>
<keyword evidence="2" id="KW-1185">Reference proteome</keyword>
<sequence length="350" mass="39325">MPPAGVRGWRPRAARRRAVTNSLNSAATRISSADSTRQACVSGAHPARPRAASYPEAMGAIQVGTASWTDRTLIASGWYPPEVDTPEKRLRFYADHFPLVEVDSTYYGMPNERTAALWAGRTPAGFTFNVKAFSLFTQHPTRLASLPAELRPDREQLGKDTVYQRDVPQTVTDELWRRFLDALGPLCRTGKLGAILLQFPPWFTISRANKNYILACAERLGAAHQPCVEFRHRSWLIEDNRAETLNFLSTHGVPLVCVDMPQGHASSVPPVVAATAKLAVVRFHGHSEKWTSKDIHERFGYRYSLEELREWAPRVKALSEQAERVQVLLNNCYRDYAQVNAQQLMDLLQG</sequence>
<reference evidence="1" key="1">
    <citation type="submission" date="2023-03" db="EMBL/GenBank/DDBJ databases">
        <title>Amycolatopsis taiwanensis NBRC 103393.</title>
        <authorList>
            <person name="Ichikawa N."/>
            <person name="Sato H."/>
            <person name="Tonouchi N."/>
        </authorList>
    </citation>
    <scope>NUCLEOTIDE SEQUENCE</scope>
    <source>
        <strain evidence="1">NBRC 103393</strain>
    </source>
</reference>
<comment type="caution">
    <text evidence="1">The sequence shown here is derived from an EMBL/GenBank/DDBJ whole genome shotgun (WGS) entry which is preliminary data.</text>
</comment>
<dbReference type="PANTHER" id="PTHR30348">
    <property type="entry name" value="UNCHARACTERIZED PROTEIN YECE"/>
    <property type="match status" value="1"/>
</dbReference>
<name>A0A9W6QYV2_9PSEU</name>
<dbReference type="Proteomes" id="UP001165136">
    <property type="component" value="Unassembled WGS sequence"/>
</dbReference>
<dbReference type="InterPro" id="IPR002763">
    <property type="entry name" value="DUF72"/>
</dbReference>
<dbReference type="EMBL" id="BSTI01000006">
    <property type="protein sequence ID" value="GLY66514.1"/>
    <property type="molecule type" value="Genomic_DNA"/>
</dbReference>
<protein>
    <recommendedName>
        <fullName evidence="3">DUF72 domain-containing protein</fullName>
    </recommendedName>
</protein>
<gene>
    <name evidence="1" type="ORF">Atai01_31330</name>
</gene>
<dbReference type="SUPFAM" id="SSF117396">
    <property type="entry name" value="TM1631-like"/>
    <property type="match status" value="1"/>
</dbReference>
<dbReference type="Pfam" id="PF01904">
    <property type="entry name" value="DUF72"/>
    <property type="match status" value="1"/>
</dbReference>
<dbReference type="Gene3D" id="3.20.20.410">
    <property type="entry name" value="Protein of unknown function UPF0759"/>
    <property type="match status" value="1"/>
</dbReference>
<dbReference type="AlphaFoldDB" id="A0A9W6QYV2"/>
<evidence type="ECO:0008006" key="3">
    <source>
        <dbReference type="Google" id="ProtNLM"/>
    </source>
</evidence>
<proteinExistence type="predicted"/>
<organism evidence="1 2">
    <name type="scientific">Amycolatopsis taiwanensis</name>
    <dbReference type="NCBI Taxonomy" id="342230"/>
    <lineage>
        <taxon>Bacteria</taxon>
        <taxon>Bacillati</taxon>
        <taxon>Actinomycetota</taxon>
        <taxon>Actinomycetes</taxon>
        <taxon>Pseudonocardiales</taxon>
        <taxon>Pseudonocardiaceae</taxon>
        <taxon>Amycolatopsis</taxon>
    </lineage>
</organism>